<evidence type="ECO:0000256" key="3">
    <source>
        <dbReference type="ARBA" id="ARBA00022692"/>
    </source>
</evidence>
<dbReference type="Proteomes" id="UP000198660">
    <property type="component" value="Unassembled WGS sequence"/>
</dbReference>
<evidence type="ECO:0000256" key="6">
    <source>
        <dbReference type="SAM" id="Phobius"/>
    </source>
</evidence>
<dbReference type="InterPro" id="IPR011701">
    <property type="entry name" value="MFS"/>
</dbReference>
<keyword evidence="5 6" id="KW-0472">Membrane</keyword>
<sequence>MMRTSLLSAPSQPLWSRNFIFVCIANALVFFTFQLLLPTLPLFVRQVGGREDLVGLIIGIFTLAAVISRPWIGGWLDLRGRRQTYLVGLFLFLLTTISYLGITSLWPLLLLRVVHGFAWGAVTTTAGTVATDLIPPHRQGEGMSYYGLFTMIGVAFGPVIGLWVIEEYTFTLLFIFATSLIILAWFIAQKIDYPPVSSIPATHILEKNNHQPFIPKGTALPSFMALCTTLTLGAISTYLPLFAADRGITSIGLFFTVYAFAMVLSRLWAGKSFDQKGPRPALLLGLSMMILALILLAFLQNLAGLLLAAILYGFGFGSVHPSLQASTIQRVLAHSKGRANGVFFAAFDLGIGIGSTIAGFLVATLGYFSMFLLCIAPLILIFILAMQKDPLQSTE</sequence>
<dbReference type="Pfam" id="PF07690">
    <property type="entry name" value="MFS_1"/>
    <property type="match status" value="1"/>
</dbReference>
<dbReference type="InterPro" id="IPR020846">
    <property type="entry name" value="MFS_dom"/>
</dbReference>
<comment type="subcellular location">
    <subcellularLocation>
        <location evidence="1">Cell membrane</location>
        <topology evidence="1">Multi-pass membrane protein</topology>
    </subcellularLocation>
</comment>
<keyword evidence="2" id="KW-0813">Transport</keyword>
<evidence type="ECO:0000313" key="9">
    <source>
        <dbReference type="Proteomes" id="UP000198660"/>
    </source>
</evidence>
<name>A0A1I6R0G5_9BACL</name>
<feature type="transmembrane region" description="Helical" evidence="6">
    <location>
        <begin position="20"/>
        <end position="41"/>
    </location>
</feature>
<evidence type="ECO:0000256" key="1">
    <source>
        <dbReference type="ARBA" id="ARBA00004651"/>
    </source>
</evidence>
<feature type="transmembrane region" description="Helical" evidence="6">
    <location>
        <begin position="223"/>
        <end position="242"/>
    </location>
</feature>
<dbReference type="EMBL" id="FPAA01000004">
    <property type="protein sequence ID" value="SFS58227.1"/>
    <property type="molecule type" value="Genomic_DNA"/>
</dbReference>
<feature type="transmembrane region" description="Helical" evidence="6">
    <location>
        <begin position="367"/>
        <end position="386"/>
    </location>
</feature>
<evidence type="ECO:0000256" key="5">
    <source>
        <dbReference type="ARBA" id="ARBA00023136"/>
    </source>
</evidence>
<evidence type="ECO:0000256" key="2">
    <source>
        <dbReference type="ARBA" id="ARBA00022448"/>
    </source>
</evidence>
<accession>A0A1I6R0G5</accession>
<dbReference type="CDD" id="cd17489">
    <property type="entry name" value="MFS_YfcJ_like"/>
    <property type="match status" value="1"/>
</dbReference>
<keyword evidence="9" id="KW-1185">Reference proteome</keyword>
<gene>
    <name evidence="8" type="ORF">SAMN05444972_1042</name>
</gene>
<protein>
    <submittedName>
        <fullName evidence="8">Predicted arabinose efflux permease, MFS family</fullName>
    </submittedName>
</protein>
<dbReference type="SUPFAM" id="SSF103473">
    <property type="entry name" value="MFS general substrate transporter"/>
    <property type="match status" value="1"/>
</dbReference>
<feature type="transmembrane region" description="Helical" evidence="6">
    <location>
        <begin position="53"/>
        <end position="72"/>
    </location>
</feature>
<feature type="transmembrane region" description="Helical" evidence="6">
    <location>
        <begin position="343"/>
        <end position="361"/>
    </location>
</feature>
<keyword evidence="4 6" id="KW-1133">Transmembrane helix</keyword>
<feature type="transmembrane region" description="Helical" evidence="6">
    <location>
        <begin position="248"/>
        <end position="269"/>
    </location>
</feature>
<organism evidence="8 9">
    <name type="scientific">Marininema halotolerans</name>
    <dbReference type="NCBI Taxonomy" id="1155944"/>
    <lineage>
        <taxon>Bacteria</taxon>
        <taxon>Bacillati</taxon>
        <taxon>Bacillota</taxon>
        <taxon>Bacilli</taxon>
        <taxon>Bacillales</taxon>
        <taxon>Thermoactinomycetaceae</taxon>
        <taxon>Marininema</taxon>
    </lineage>
</organism>
<feature type="transmembrane region" description="Helical" evidence="6">
    <location>
        <begin position="305"/>
        <end position="323"/>
    </location>
</feature>
<dbReference type="GO" id="GO:0022857">
    <property type="term" value="F:transmembrane transporter activity"/>
    <property type="evidence" value="ECO:0007669"/>
    <property type="project" value="InterPro"/>
</dbReference>
<dbReference type="PROSITE" id="PS50850">
    <property type="entry name" value="MFS"/>
    <property type="match status" value="1"/>
</dbReference>
<feature type="transmembrane region" description="Helical" evidence="6">
    <location>
        <begin position="146"/>
        <end position="165"/>
    </location>
</feature>
<feature type="transmembrane region" description="Helical" evidence="6">
    <location>
        <begin position="84"/>
        <end position="110"/>
    </location>
</feature>
<dbReference type="PANTHER" id="PTHR23531:SF1">
    <property type="entry name" value="QUINOLENE RESISTANCE PROTEIN NORA"/>
    <property type="match status" value="1"/>
</dbReference>
<reference evidence="9" key="1">
    <citation type="submission" date="2016-10" db="EMBL/GenBank/DDBJ databases">
        <authorList>
            <person name="Varghese N."/>
            <person name="Submissions S."/>
        </authorList>
    </citation>
    <scope>NUCLEOTIDE SEQUENCE [LARGE SCALE GENOMIC DNA]</scope>
    <source>
        <strain evidence="9">DSM 45789</strain>
    </source>
</reference>
<feature type="domain" description="Major facilitator superfamily (MFS) profile" evidence="7">
    <location>
        <begin position="18"/>
        <end position="389"/>
    </location>
</feature>
<dbReference type="InterPro" id="IPR036259">
    <property type="entry name" value="MFS_trans_sf"/>
</dbReference>
<dbReference type="InterPro" id="IPR052714">
    <property type="entry name" value="MFS_Exporter"/>
</dbReference>
<evidence type="ECO:0000313" key="8">
    <source>
        <dbReference type="EMBL" id="SFS58227.1"/>
    </source>
</evidence>
<dbReference type="PANTHER" id="PTHR23531">
    <property type="entry name" value="QUINOLENE RESISTANCE PROTEIN NORA"/>
    <property type="match status" value="1"/>
</dbReference>
<dbReference type="Gene3D" id="1.20.1250.20">
    <property type="entry name" value="MFS general substrate transporter like domains"/>
    <property type="match status" value="2"/>
</dbReference>
<dbReference type="AlphaFoldDB" id="A0A1I6R0G5"/>
<evidence type="ECO:0000259" key="7">
    <source>
        <dbReference type="PROSITE" id="PS50850"/>
    </source>
</evidence>
<proteinExistence type="predicted"/>
<evidence type="ECO:0000256" key="4">
    <source>
        <dbReference type="ARBA" id="ARBA00022989"/>
    </source>
</evidence>
<dbReference type="GO" id="GO:0005886">
    <property type="term" value="C:plasma membrane"/>
    <property type="evidence" value="ECO:0007669"/>
    <property type="project" value="UniProtKB-SubCell"/>
</dbReference>
<feature type="transmembrane region" description="Helical" evidence="6">
    <location>
        <begin position="281"/>
        <end position="299"/>
    </location>
</feature>
<feature type="transmembrane region" description="Helical" evidence="6">
    <location>
        <begin position="171"/>
        <end position="188"/>
    </location>
</feature>
<keyword evidence="3 6" id="KW-0812">Transmembrane</keyword>